<proteinExistence type="predicted"/>
<dbReference type="AlphaFoldDB" id="A0A834IG82"/>
<evidence type="ECO:0000256" key="1">
    <source>
        <dbReference type="SAM" id="SignalP"/>
    </source>
</evidence>
<keyword evidence="1" id="KW-0732">Signal</keyword>
<evidence type="ECO:0000313" key="3">
    <source>
        <dbReference type="Proteomes" id="UP000625711"/>
    </source>
</evidence>
<gene>
    <name evidence="2" type="ORF">GWI33_005633</name>
</gene>
<dbReference type="SMART" id="SM00718">
    <property type="entry name" value="DM4_12"/>
    <property type="match status" value="1"/>
</dbReference>
<dbReference type="PANTHER" id="PTHR21398:SF21">
    <property type="entry name" value="AGAP004005-PA"/>
    <property type="match status" value="1"/>
</dbReference>
<feature type="signal peptide" evidence="1">
    <location>
        <begin position="1"/>
        <end position="20"/>
    </location>
</feature>
<dbReference type="Proteomes" id="UP000625711">
    <property type="component" value="Unassembled WGS sequence"/>
</dbReference>
<feature type="chain" id="PRO_5032731936" evidence="1">
    <location>
        <begin position="21"/>
        <end position="200"/>
    </location>
</feature>
<dbReference type="InterPro" id="IPR006631">
    <property type="entry name" value="DM4_12"/>
</dbReference>
<comment type="caution">
    <text evidence="2">The sequence shown here is derived from an EMBL/GenBank/DDBJ whole genome shotgun (WGS) entry which is preliminary data.</text>
</comment>
<dbReference type="EMBL" id="JAACXV010000278">
    <property type="protein sequence ID" value="KAF7280667.1"/>
    <property type="molecule type" value="Genomic_DNA"/>
</dbReference>
<accession>A0A834IG82</accession>
<keyword evidence="3" id="KW-1185">Reference proteome</keyword>
<dbReference type="OrthoDB" id="8186940at2759"/>
<dbReference type="PANTHER" id="PTHR21398">
    <property type="entry name" value="AGAP007094-PA"/>
    <property type="match status" value="1"/>
</dbReference>
<name>A0A834IG82_RHYFE</name>
<reference evidence="2" key="1">
    <citation type="submission" date="2020-08" db="EMBL/GenBank/DDBJ databases">
        <title>Genome sequencing and assembly of the red palm weevil Rhynchophorus ferrugineus.</title>
        <authorList>
            <person name="Dias G.B."/>
            <person name="Bergman C.M."/>
            <person name="Manee M."/>
        </authorList>
    </citation>
    <scope>NUCLEOTIDE SEQUENCE</scope>
    <source>
        <strain evidence="2">AA-2017</strain>
        <tissue evidence="2">Whole larva</tissue>
    </source>
</reference>
<sequence length="200" mass="22989">MTFSKIVLALFCIVLYCVQADSQKKLDRQKRTLIFGDLSVLQLILGYATPVADLLMPSTSIGFFVRGLYYVPINATDYTAAEFAEITRKFAPMSRWDLYRALEKDSDLKGHGGRICVLRSICEAAEIPIDRYHGFFEEIFHLIFTPTSTKENISQHTDNEYFAAYHLGKKNPGKCKQMFPDCKFTYLDLFTQFINIFDND</sequence>
<protein>
    <submittedName>
        <fullName evidence="2">Uncharacterized protein</fullName>
    </submittedName>
</protein>
<evidence type="ECO:0000313" key="2">
    <source>
        <dbReference type="EMBL" id="KAF7280667.1"/>
    </source>
</evidence>
<organism evidence="2 3">
    <name type="scientific">Rhynchophorus ferrugineus</name>
    <name type="common">Red palm weevil</name>
    <name type="synonym">Curculio ferrugineus</name>
    <dbReference type="NCBI Taxonomy" id="354439"/>
    <lineage>
        <taxon>Eukaryota</taxon>
        <taxon>Metazoa</taxon>
        <taxon>Ecdysozoa</taxon>
        <taxon>Arthropoda</taxon>
        <taxon>Hexapoda</taxon>
        <taxon>Insecta</taxon>
        <taxon>Pterygota</taxon>
        <taxon>Neoptera</taxon>
        <taxon>Endopterygota</taxon>
        <taxon>Coleoptera</taxon>
        <taxon>Polyphaga</taxon>
        <taxon>Cucujiformia</taxon>
        <taxon>Curculionidae</taxon>
        <taxon>Dryophthorinae</taxon>
        <taxon>Rhynchophorus</taxon>
    </lineage>
</organism>
<dbReference type="Pfam" id="PF07841">
    <property type="entry name" value="DM4_12"/>
    <property type="match status" value="1"/>
</dbReference>